<dbReference type="RefSeq" id="WP_163697284.1">
    <property type="nucleotide sequence ID" value="NZ_QXHD01000004.1"/>
</dbReference>
<proteinExistence type="predicted"/>
<feature type="region of interest" description="Disordered" evidence="1">
    <location>
        <begin position="1"/>
        <end position="22"/>
    </location>
</feature>
<comment type="caution">
    <text evidence="2">The sequence shown here is derived from an EMBL/GenBank/DDBJ whole genome shotgun (WGS) entry which is preliminary data.</text>
</comment>
<dbReference type="AlphaFoldDB" id="A0A6M0RGL6"/>
<reference evidence="2 3" key="1">
    <citation type="journal article" date="2020" name="Microb. Ecol.">
        <title>Ecogenomics of the Marine Benthic Filamentous Cyanobacterium Adonisia.</title>
        <authorList>
            <person name="Walter J.M."/>
            <person name="Coutinho F.H."/>
            <person name="Leomil L."/>
            <person name="Hargreaves P.I."/>
            <person name="Campeao M.E."/>
            <person name="Vieira V.V."/>
            <person name="Silva B.S."/>
            <person name="Fistarol G.O."/>
            <person name="Salomon P.S."/>
            <person name="Sawabe T."/>
            <person name="Mino S."/>
            <person name="Hosokawa M."/>
            <person name="Miyashita H."/>
            <person name="Maruyama F."/>
            <person name="van Verk M.C."/>
            <person name="Dutilh B.E."/>
            <person name="Thompson C.C."/>
            <person name="Thompson F.L."/>
        </authorList>
    </citation>
    <scope>NUCLEOTIDE SEQUENCE [LARGE SCALE GENOMIC DNA]</scope>
    <source>
        <strain evidence="2 3">CCMR0081</strain>
    </source>
</reference>
<evidence type="ECO:0000313" key="2">
    <source>
        <dbReference type="EMBL" id="NEZ55427.1"/>
    </source>
</evidence>
<keyword evidence="3" id="KW-1185">Reference proteome</keyword>
<accession>A0A6M0RGL6</accession>
<name>A0A6M0RGL6_9CYAN</name>
<gene>
    <name evidence="2" type="ORF">DXZ20_07000</name>
</gene>
<dbReference type="Proteomes" id="UP000481033">
    <property type="component" value="Unassembled WGS sequence"/>
</dbReference>
<dbReference type="EMBL" id="QXHD01000004">
    <property type="protein sequence ID" value="NEZ55427.1"/>
    <property type="molecule type" value="Genomic_DNA"/>
</dbReference>
<sequence length="75" mass="8765">MTYDPKSGPPNPEDAKEKPVKVTQSTQWDCYNLYPGIYWHPNTPGARIGPCIHYDDSEYQRQLAEYEAYQEEQQP</sequence>
<protein>
    <submittedName>
        <fullName evidence="2">Uncharacterized protein</fullName>
    </submittedName>
</protein>
<evidence type="ECO:0000256" key="1">
    <source>
        <dbReference type="SAM" id="MobiDB-lite"/>
    </source>
</evidence>
<organism evidence="2 3">
    <name type="scientific">Adonisia turfae CCMR0081</name>
    <dbReference type="NCBI Taxonomy" id="2292702"/>
    <lineage>
        <taxon>Bacteria</taxon>
        <taxon>Bacillati</taxon>
        <taxon>Cyanobacteriota</taxon>
        <taxon>Adonisia</taxon>
        <taxon>Adonisia turfae</taxon>
    </lineage>
</organism>
<evidence type="ECO:0000313" key="3">
    <source>
        <dbReference type="Proteomes" id="UP000481033"/>
    </source>
</evidence>